<dbReference type="EMBL" id="ANIX01003281">
    <property type="protein sequence ID" value="ETP07285.1"/>
    <property type="molecule type" value="Genomic_DNA"/>
</dbReference>
<feature type="compositionally biased region" description="Basic and acidic residues" evidence="1">
    <location>
        <begin position="32"/>
        <end position="44"/>
    </location>
</feature>
<organism evidence="2 3">
    <name type="scientific">Phytophthora nicotianae CJ01A1</name>
    <dbReference type="NCBI Taxonomy" id="1317063"/>
    <lineage>
        <taxon>Eukaryota</taxon>
        <taxon>Sar</taxon>
        <taxon>Stramenopiles</taxon>
        <taxon>Oomycota</taxon>
        <taxon>Peronosporomycetes</taxon>
        <taxon>Peronosporales</taxon>
        <taxon>Peronosporaceae</taxon>
        <taxon>Phytophthora</taxon>
    </lineage>
</organism>
<proteinExistence type="predicted"/>
<accession>W2W9P2</accession>
<evidence type="ECO:0000313" key="2">
    <source>
        <dbReference type="EMBL" id="ETP07285.1"/>
    </source>
</evidence>
<gene>
    <name evidence="2" type="ORF">F441_16405</name>
</gene>
<protein>
    <submittedName>
        <fullName evidence="2">Uncharacterized protein</fullName>
    </submittedName>
</protein>
<evidence type="ECO:0000313" key="3">
    <source>
        <dbReference type="Proteomes" id="UP000018958"/>
    </source>
</evidence>
<dbReference type="AlphaFoldDB" id="W2W9P2"/>
<comment type="caution">
    <text evidence="2">The sequence shown here is derived from an EMBL/GenBank/DDBJ whole genome shotgun (WGS) entry which is preliminary data.</text>
</comment>
<evidence type="ECO:0000256" key="1">
    <source>
        <dbReference type="SAM" id="MobiDB-lite"/>
    </source>
</evidence>
<feature type="region of interest" description="Disordered" evidence="1">
    <location>
        <begin position="1"/>
        <end position="63"/>
    </location>
</feature>
<name>W2W9P2_PHYNI</name>
<reference evidence="2 3" key="1">
    <citation type="submission" date="2013-11" db="EMBL/GenBank/DDBJ databases">
        <title>The Genome Sequence of Phytophthora parasitica CJ01A1.</title>
        <authorList>
            <consortium name="The Broad Institute Genomics Platform"/>
            <person name="Russ C."/>
            <person name="Tyler B."/>
            <person name="Panabieres F."/>
            <person name="Shan W."/>
            <person name="Tripathy S."/>
            <person name="Grunwald N."/>
            <person name="Machado M."/>
            <person name="Johnson C.S."/>
            <person name="Walker B."/>
            <person name="Young S.K."/>
            <person name="Zeng Q."/>
            <person name="Gargeya S."/>
            <person name="Fitzgerald M."/>
            <person name="Haas B."/>
            <person name="Abouelleil A."/>
            <person name="Allen A.W."/>
            <person name="Alvarado L."/>
            <person name="Arachchi H.M."/>
            <person name="Berlin A.M."/>
            <person name="Chapman S.B."/>
            <person name="Gainer-Dewar J."/>
            <person name="Goldberg J."/>
            <person name="Griggs A."/>
            <person name="Gujja S."/>
            <person name="Hansen M."/>
            <person name="Howarth C."/>
            <person name="Imamovic A."/>
            <person name="Ireland A."/>
            <person name="Larimer J."/>
            <person name="McCowan C."/>
            <person name="Murphy C."/>
            <person name="Pearson M."/>
            <person name="Poon T.W."/>
            <person name="Priest M."/>
            <person name="Roberts A."/>
            <person name="Saif S."/>
            <person name="Shea T."/>
            <person name="Sisk P."/>
            <person name="Sykes S."/>
            <person name="Wortman J."/>
            <person name="Nusbaum C."/>
            <person name="Birren B."/>
        </authorList>
    </citation>
    <scope>NUCLEOTIDE SEQUENCE [LARGE SCALE GENOMIC DNA]</scope>
    <source>
        <strain evidence="2 3">CJ01A1</strain>
    </source>
</reference>
<dbReference type="Proteomes" id="UP000018958">
    <property type="component" value="Unassembled WGS sequence"/>
</dbReference>
<sequence length="166" mass="19351">MAGGQFSRNLPLRQQTQQEDRAANPRSTYPKTRQELEKQRELGPKIEPQPEAWRKVPQRSTRPALVVARDSWEEKFQPVFEGSLQKKAVQTNDRCRPDEPPYKERELMNSWTKIGSQDGETYLQACRVTTSVWKKRVIRTVQSMVESAARTGFPTRYSRTVVTIWK</sequence>
<feature type="compositionally biased region" description="Polar residues" evidence="1">
    <location>
        <begin position="1"/>
        <end position="17"/>
    </location>
</feature>